<keyword evidence="4 10" id="KW-0378">Hydrolase</keyword>
<feature type="active site" evidence="6">
    <location>
        <position position="110"/>
    </location>
</feature>
<comment type="cofactor">
    <cofactor evidence="7">
        <name>Mg(2+)</name>
        <dbReference type="ChEBI" id="CHEBI:18420"/>
    </cofactor>
    <cofactor evidence="7">
        <name>Mn(2+)</name>
        <dbReference type="ChEBI" id="CHEBI:29035"/>
    </cofactor>
    <text evidence="7">Probably binds two magnesium or manganese ions per subunit.</text>
</comment>
<comment type="similarity">
    <text evidence="2">Belongs to the DNA repair enzymes AP/ExoA family.</text>
</comment>
<reference evidence="10 11" key="1">
    <citation type="submission" date="2019-12" db="EMBL/GenBank/DDBJ databases">
        <title>Mucilaginibacter sp. HMF7410 genome sequencing and assembly.</title>
        <authorList>
            <person name="Kang H."/>
            <person name="Cha I."/>
            <person name="Kim H."/>
            <person name="Joh K."/>
        </authorList>
    </citation>
    <scope>NUCLEOTIDE SEQUENCE [LARGE SCALE GENOMIC DNA]</scope>
    <source>
        <strain evidence="10 11">HMF7410</strain>
    </source>
</reference>
<dbReference type="GO" id="GO:0046872">
    <property type="term" value="F:metal ion binding"/>
    <property type="evidence" value="ECO:0007669"/>
    <property type="project" value="UniProtKB-KW"/>
</dbReference>
<dbReference type="GO" id="GO:0003906">
    <property type="term" value="F:DNA-(apurinic or apyrimidinic site) endonuclease activity"/>
    <property type="evidence" value="ECO:0007669"/>
    <property type="project" value="TreeGrafter"/>
</dbReference>
<dbReference type="InterPro" id="IPR005135">
    <property type="entry name" value="Endo/exonuclease/phosphatase"/>
</dbReference>
<dbReference type="NCBIfam" id="TIGR00195">
    <property type="entry name" value="exoDNase_III"/>
    <property type="match status" value="1"/>
</dbReference>
<evidence type="ECO:0000256" key="4">
    <source>
        <dbReference type="ARBA" id="ARBA00022801"/>
    </source>
</evidence>
<dbReference type="EC" id="3.1.11.2" evidence="10"/>
<dbReference type="PANTHER" id="PTHR22748:SF6">
    <property type="entry name" value="DNA-(APURINIC OR APYRIMIDINIC SITE) ENDONUCLEASE"/>
    <property type="match status" value="1"/>
</dbReference>
<dbReference type="AlphaFoldDB" id="A0A7K1SS61"/>
<accession>A0A7K1SS61</accession>
<dbReference type="GO" id="GO:0008311">
    <property type="term" value="F:double-stranded DNA 3'-5' DNA exonuclease activity"/>
    <property type="evidence" value="ECO:0007669"/>
    <property type="project" value="UniProtKB-EC"/>
</dbReference>
<feature type="binding site" evidence="7">
    <location>
        <position position="247"/>
    </location>
    <ligand>
        <name>Mg(2+)</name>
        <dbReference type="ChEBI" id="CHEBI:18420"/>
        <label>1</label>
    </ligand>
</feature>
<dbReference type="GO" id="GO:0006284">
    <property type="term" value="P:base-excision repair"/>
    <property type="evidence" value="ECO:0007669"/>
    <property type="project" value="TreeGrafter"/>
</dbReference>
<dbReference type="InterPro" id="IPR004808">
    <property type="entry name" value="AP_endonuc_1"/>
</dbReference>
<dbReference type="PROSITE" id="PS00727">
    <property type="entry name" value="AP_NUCLEASE_F1_2"/>
    <property type="match status" value="1"/>
</dbReference>
<evidence type="ECO:0000256" key="3">
    <source>
        <dbReference type="ARBA" id="ARBA00022723"/>
    </source>
</evidence>
<dbReference type="PROSITE" id="PS51435">
    <property type="entry name" value="AP_NUCLEASE_F1_4"/>
    <property type="match status" value="1"/>
</dbReference>
<evidence type="ECO:0000259" key="9">
    <source>
        <dbReference type="Pfam" id="PF03372"/>
    </source>
</evidence>
<evidence type="ECO:0000313" key="11">
    <source>
        <dbReference type="Proteomes" id="UP000462014"/>
    </source>
</evidence>
<dbReference type="RefSeq" id="WP_157563260.1">
    <property type="nucleotide sequence ID" value="NZ_WPIK01000001.1"/>
</dbReference>
<feature type="site" description="Interaction with DNA substrate" evidence="8">
    <location>
        <position position="247"/>
    </location>
</feature>
<organism evidence="10 11">
    <name type="scientific">Mucilaginibacter arboris</name>
    <dbReference type="NCBI Taxonomy" id="2682090"/>
    <lineage>
        <taxon>Bacteria</taxon>
        <taxon>Pseudomonadati</taxon>
        <taxon>Bacteroidota</taxon>
        <taxon>Sphingobacteriia</taxon>
        <taxon>Sphingobacteriales</taxon>
        <taxon>Sphingobacteriaceae</taxon>
        <taxon>Mucilaginibacter</taxon>
    </lineage>
</organism>
<feature type="binding site" evidence="7">
    <location>
        <position position="152"/>
    </location>
    <ligand>
        <name>Mg(2+)</name>
        <dbReference type="ChEBI" id="CHEBI:18420"/>
        <label>1</label>
    </ligand>
</feature>
<evidence type="ECO:0000256" key="7">
    <source>
        <dbReference type="PIRSR" id="PIRSR604808-2"/>
    </source>
</evidence>
<dbReference type="Gene3D" id="3.60.10.10">
    <property type="entry name" value="Endonuclease/exonuclease/phosphatase"/>
    <property type="match status" value="1"/>
</dbReference>
<dbReference type="PANTHER" id="PTHR22748">
    <property type="entry name" value="AP ENDONUCLEASE"/>
    <property type="match status" value="1"/>
</dbReference>
<keyword evidence="5 7" id="KW-0460">Magnesium</keyword>
<dbReference type="SUPFAM" id="SSF56219">
    <property type="entry name" value="DNase I-like"/>
    <property type="match status" value="1"/>
</dbReference>
<feature type="active site" description="Proton acceptor" evidence="6">
    <location>
        <position position="247"/>
    </location>
</feature>
<evidence type="ECO:0000313" key="10">
    <source>
        <dbReference type="EMBL" id="MVN20159.1"/>
    </source>
</evidence>
<dbReference type="CDD" id="cd10281">
    <property type="entry name" value="Nape_like_AP-endo"/>
    <property type="match status" value="1"/>
</dbReference>
<evidence type="ECO:0000256" key="5">
    <source>
        <dbReference type="ARBA" id="ARBA00022842"/>
    </source>
</evidence>
<feature type="binding site" evidence="7">
    <location>
        <position position="150"/>
    </location>
    <ligand>
        <name>Mg(2+)</name>
        <dbReference type="ChEBI" id="CHEBI:18420"/>
        <label>1</label>
    </ligand>
</feature>
<dbReference type="Proteomes" id="UP000462014">
    <property type="component" value="Unassembled WGS sequence"/>
</dbReference>
<evidence type="ECO:0000256" key="6">
    <source>
        <dbReference type="PIRSR" id="PIRSR604808-1"/>
    </source>
</evidence>
<dbReference type="FunFam" id="3.60.10.10:FF:000026">
    <property type="entry name" value="Exodeoxyribonuclease III"/>
    <property type="match status" value="1"/>
</dbReference>
<dbReference type="InterPro" id="IPR020847">
    <property type="entry name" value="AP_endonuclease_F1_BS"/>
</dbReference>
<feature type="site" description="Transition state stabilizer" evidence="8">
    <location>
        <position position="152"/>
    </location>
</feature>
<keyword evidence="11" id="KW-1185">Reference proteome</keyword>
<keyword evidence="3 7" id="KW-0479">Metal-binding</keyword>
<feature type="site" description="Important for catalytic activity" evidence="8">
    <location>
        <position position="221"/>
    </location>
</feature>
<dbReference type="EMBL" id="WPIK01000001">
    <property type="protein sequence ID" value="MVN20159.1"/>
    <property type="molecule type" value="Genomic_DNA"/>
</dbReference>
<comment type="caution">
    <text evidence="10">The sequence shown here is derived from an EMBL/GenBank/DDBJ whole genome shotgun (WGS) entry which is preliminary data.</text>
</comment>
<name>A0A7K1SS61_9SPHI</name>
<keyword evidence="7" id="KW-0464">Manganese</keyword>
<dbReference type="Pfam" id="PF03372">
    <property type="entry name" value="Exo_endo_phos"/>
    <property type="match status" value="1"/>
</dbReference>
<gene>
    <name evidence="10" type="primary">xth</name>
    <name evidence="10" type="ORF">GO621_01245</name>
</gene>
<feature type="binding site" evidence="7">
    <location>
        <position position="246"/>
    </location>
    <ligand>
        <name>Mg(2+)</name>
        <dbReference type="ChEBI" id="CHEBI:18420"/>
        <label>1</label>
    </ligand>
</feature>
<dbReference type="InterPro" id="IPR036691">
    <property type="entry name" value="Endo/exonu/phosph_ase_sf"/>
</dbReference>
<evidence type="ECO:0000256" key="1">
    <source>
        <dbReference type="ARBA" id="ARBA00001936"/>
    </source>
</evidence>
<feature type="active site" description="Proton donor/acceptor" evidence="6">
    <location>
        <position position="150"/>
    </location>
</feature>
<feature type="binding site" evidence="7">
    <location>
        <position position="7"/>
    </location>
    <ligand>
        <name>Mg(2+)</name>
        <dbReference type="ChEBI" id="CHEBI:18420"/>
        <label>1</label>
    </ligand>
</feature>
<feature type="binding site" evidence="7">
    <location>
        <position position="35"/>
    </location>
    <ligand>
        <name>Mg(2+)</name>
        <dbReference type="ChEBI" id="CHEBI:18420"/>
        <label>1</label>
    </ligand>
</feature>
<dbReference type="NCBIfam" id="TIGR00633">
    <property type="entry name" value="xth"/>
    <property type="match status" value="1"/>
</dbReference>
<dbReference type="GO" id="GO:0003677">
    <property type="term" value="F:DNA binding"/>
    <property type="evidence" value="ECO:0007669"/>
    <property type="project" value="InterPro"/>
</dbReference>
<dbReference type="InterPro" id="IPR020848">
    <property type="entry name" value="AP_endonuclease_F1_CS"/>
</dbReference>
<sequence length="256" mass="29746">MKIITYNVNGIRSAISKNWLAWLQATDADVICLQEIKASPDVLQSELFLLEQMGYHHFWFPAEKKGYSGTAVFTKQKPLHVEYGCGIPDFDREGRCLRVDFEEVSVMSVYFPSGSSGAERQAFKFRFLDEFGDYLHKLQWAFPKLVVCGDYNICHQPIDIHNPKSNANSSGFLPEEREWMEKLLESGFIDTFRHFNREPHNYTWWSFRAGARSKNLGWRIDYNLVTPDLKPYLKRAAILPEAKHSDHCPVLLELEF</sequence>
<dbReference type="GO" id="GO:0008081">
    <property type="term" value="F:phosphoric diester hydrolase activity"/>
    <property type="evidence" value="ECO:0007669"/>
    <property type="project" value="TreeGrafter"/>
</dbReference>
<dbReference type="PROSITE" id="PS00726">
    <property type="entry name" value="AP_NUCLEASE_F1_1"/>
    <property type="match status" value="1"/>
</dbReference>
<evidence type="ECO:0000256" key="8">
    <source>
        <dbReference type="PIRSR" id="PIRSR604808-3"/>
    </source>
</evidence>
<proteinExistence type="inferred from homology"/>
<feature type="domain" description="Endonuclease/exonuclease/phosphatase" evidence="9">
    <location>
        <begin position="4"/>
        <end position="231"/>
    </location>
</feature>
<protein>
    <submittedName>
        <fullName evidence="10">Exodeoxyribonuclease III</fullName>
        <ecNumber evidence="10">3.1.11.2</ecNumber>
    </submittedName>
</protein>
<evidence type="ECO:0000256" key="2">
    <source>
        <dbReference type="ARBA" id="ARBA00007092"/>
    </source>
</evidence>
<comment type="cofactor">
    <cofactor evidence="1">
        <name>Mn(2+)</name>
        <dbReference type="ChEBI" id="CHEBI:29035"/>
    </cofactor>
</comment>